<name>A0A9R0D4F8_SPOFR</name>
<reference evidence="14 15" key="1">
    <citation type="submission" date="2025-04" db="UniProtKB">
        <authorList>
            <consortium name="RefSeq"/>
        </authorList>
    </citation>
    <scope>IDENTIFICATION</scope>
    <source>
        <tissue evidence="14 15">Whole larval tissue</tissue>
    </source>
</reference>
<dbReference type="FunFam" id="3.40.1380.10:FF:000003">
    <property type="entry name" value="ATP synthase subunit gamma"/>
    <property type="match status" value="1"/>
</dbReference>
<dbReference type="CDD" id="cd12151">
    <property type="entry name" value="F1-ATPase_gamma"/>
    <property type="match status" value="1"/>
</dbReference>
<evidence type="ECO:0000256" key="8">
    <source>
        <dbReference type="ARBA" id="ARBA00023136"/>
    </source>
</evidence>
<dbReference type="Proteomes" id="UP000829999">
    <property type="component" value="Chromosome 25"/>
</dbReference>
<dbReference type="RefSeq" id="XP_035439443.1">
    <property type="nucleotide sequence ID" value="XM_035583550.2"/>
</dbReference>
<keyword evidence="9 11" id="KW-0139">CF(1)</keyword>
<evidence type="ECO:0000256" key="5">
    <source>
        <dbReference type="ARBA" id="ARBA00022792"/>
    </source>
</evidence>
<dbReference type="InterPro" id="IPR023632">
    <property type="entry name" value="ATP_synth_F1_gsu_CS"/>
</dbReference>
<dbReference type="PIRSF" id="PIRSF039089">
    <property type="entry name" value="ATP_synthase_gamma"/>
    <property type="match status" value="1"/>
</dbReference>
<keyword evidence="6 11" id="KW-0406">Ion transport</keyword>
<keyword evidence="3 11" id="KW-0813">Transport</keyword>
<dbReference type="GO" id="GO:0046933">
    <property type="term" value="F:proton-transporting ATP synthase activity, rotational mechanism"/>
    <property type="evidence" value="ECO:0007669"/>
    <property type="project" value="InterPro"/>
</dbReference>
<gene>
    <name evidence="14 15 16" type="primary">LOC118268826</name>
</gene>
<dbReference type="OrthoDB" id="239812at2759"/>
<protein>
    <recommendedName>
        <fullName evidence="11">ATP synthase subunit gamma</fullName>
    </recommendedName>
</protein>
<keyword evidence="10 11" id="KW-0066">ATP synthesis</keyword>
<sequence>MVQLKQLSIRLKSIKNIQKITKTMKMVSASKFTRAERELQAARPFGYAPRKFYESSQLVLGPVDVKPDKTKKGAAQPPPPTIVQPTPAGKEKDKKMKRIYIAMTSDRGLCGGVHSGVARRIRRDFIERAVDGSNHKLVCVGDKSRAILRRTYGQNMLISIKDVGRLSPQFADASLIAAMITQAGFSYDIGEIYYNKYISAVKYELTVVPVFTKDRIETAPNMLAFDDVDAEALESYAEWTLAALLYYALKEGAASEQSSRMSAMDNATKNADEMIRKLTLLFNRTRQAVITRELIEIISGASALK</sequence>
<evidence type="ECO:0000256" key="2">
    <source>
        <dbReference type="ARBA" id="ARBA00007681"/>
    </source>
</evidence>
<dbReference type="AlphaFoldDB" id="A0A9R0D4F8"/>
<dbReference type="Gene3D" id="1.10.287.80">
    <property type="entry name" value="ATP synthase, gamma subunit, helix hairpin domain"/>
    <property type="match status" value="1"/>
</dbReference>
<keyword evidence="13" id="KW-1185">Reference proteome</keyword>
<evidence type="ECO:0000256" key="6">
    <source>
        <dbReference type="ARBA" id="ARBA00023065"/>
    </source>
</evidence>
<dbReference type="InterPro" id="IPR000131">
    <property type="entry name" value="ATP_synth_F1_gsu"/>
</dbReference>
<dbReference type="RefSeq" id="XP_035439421.1">
    <property type="nucleotide sequence ID" value="XM_035583528.2"/>
</dbReference>
<evidence type="ECO:0000256" key="11">
    <source>
        <dbReference type="RuleBase" id="RU004001"/>
    </source>
</evidence>
<comment type="similarity">
    <text evidence="2 11">Belongs to the ATPase gamma chain family.</text>
</comment>
<evidence type="ECO:0000256" key="10">
    <source>
        <dbReference type="ARBA" id="ARBA00023310"/>
    </source>
</evidence>
<dbReference type="RefSeq" id="XP_035439410.1">
    <property type="nucleotide sequence ID" value="XM_035583517.2"/>
</dbReference>
<dbReference type="NCBIfam" id="TIGR01146">
    <property type="entry name" value="ATPsyn_F1gamma"/>
    <property type="match status" value="1"/>
</dbReference>
<dbReference type="PANTHER" id="PTHR11693">
    <property type="entry name" value="ATP SYNTHASE GAMMA CHAIN"/>
    <property type="match status" value="1"/>
</dbReference>
<evidence type="ECO:0000256" key="1">
    <source>
        <dbReference type="ARBA" id="ARBA00004637"/>
    </source>
</evidence>
<dbReference type="PRINTS" id="PR00126">
    <property type="entry name" value="ATPASEGAMMA"/>
</dbReference>
<dbReference type="GO" id="GO:0045259">
    <property type="term" value="C:proton-transporting ATP synthase complex"/>
    <property type="evidence" value="ECO:0007669"/>
    <property type="project" value="UniProtKB-KW"/>
</dbReference>
<feature type="region of interest" description="Disordered" evidence="12">
    <location>
        <begin position="66"/>
        <end position="89"/>
    </location>
</feature>
<evidence type="ECO:0000256" key="9">
    <source>
        <dbReference type="ARBA" id="ARBA00023196"/>
    </source>
</evidence>
<accession>A0A9R0D4F8</accession>
<organism evidence="13 14">
    <name type="scientific">Spodoptera frugiperda</name>
    <name type="common">Fall armyworm</name>
    <dbReference type="NCBI Taxonomy" id="7108"/>
    <lineage>
        <taxon>Eukaryota</taxon>
        <taxon>Metazoa</taxon>
        <taxon>Ecdysozoa</taxon>
        <taxon>Arthropoda</taxon>
        <taxon>Hexapoda</taxon>
        <taxon>Insecta</taxon>
        <taxon>Pterygota</taxon>
        <taxon>Neoptera</taxon>
        <taxon>Endopterygota</taxon>
        <taxon>Lepidoptera</taxon>
        <taxon>Glossata</taxon>
        <taxon>Ditrysia</taxon>
        <taxon>Noctuoidea</taxon>
        <taxon>Noctuidae</taxon>
        <taxon>Amphipyrinae</taxon>
        <taxon>Spodoptera</taxon>
    </lineage>
</organism>
<evidence type="ECO:0000313" key="16">
    <source>
        <dbReference type="RefSeq" id="XP_035439443.1"/>
    </source>
</evidence>
<dbReference type="GO" id="GO:0005743">
    <property type="term" value="C:mitochondrial inner membrane"/>
    <property type="evidence" value="ECO:0007669"/>
    <property type="project" value="UniProtKB-SubCell"/>
</dbReference>
<dbReference type="FunFam" id="1.10.287.80:FF:000001">
    <property type="entry name" value="ATP synthase gamma chain"/>
    <property type="match status" value="1"/>
</dbReference>
<dbReference type="InterPro" id="IPR035968">
    <property type="entry name" value="ATP_synth_F1_ATPase_gsu"/>
</dbReference>
<comment type="subcellular location">
    <subcellularLocation>
        <location evidence="1">Mitochondrion inner membrane</location>
        <topology evidence="1">Peripheral membrane protein</topology>
    </subcellularLocation>
</comment>
<keyword evidence="8" id="KW-0472">Membrane</keyword>
<dbReference type="PROSITE" id="PS00153">
    <property type="entry name" value="ATPASE_GAMMA"/>
    <property type="match status" value="1"/>
</dbReference>
<dbReference type="SUPFAM" id="SSF52943">
    <property type="entry name" value="ATP synthase (F1-ATPase), gamma subunit"/>
    <property type="match status" value="1"/>
</dbReference>
<dbReference type="PANTHER" id="PTHR11693:SF22">
    <property type="entry name" value="ATP SYNTHASE SUBUNIT GAMMA, MITOCHONDRIAL"/>
    <property type="match status" value="1"/>
</dbReference>
<evidence type="ECO:0000313" key="13">
    <source>
        <dbReference type="Proteomes" id="UP000829999"/>
    </source>
</evidence>
<evidence type="ECO:0000256" key="7">
    <source>
        <dbReference type="ARBA" id="ARBA00023128"/>
    </source>
</evidence>
<evidence type="ECO:0000313" key="14">
    <source>
        <dbReference type="RefSeq" id="XP_035439410.1"/>
    </source>
</evidence>
<keyword evidence="7" id="KW-0496">Mitochondrion</keyword>
<evidence type="ECO:0000256" key="4">
    <source>
        <dbReference type="ARBA" id="ARBA00022781"/>
    </source>
</evidence>
<dbReference type="Pfam" id="PF00231">
    <property type="entry name" value="ATP-synt"/>
    <property type="match status" value="1"/>
</dbReference>
<dbReference type="Gene3D" id="3.40.1380.10">
    <property type="match status" value="1"/>
</dbReference>
<evidence type="ECO:0000256" key="3">
    <source>
        <dbReference type="ARBA" id="ARBA00022448"/>
    </source>
</evidence>
<evidence type="ECO:0000313" key="15">
    <source>
        <dbReference type="RefSeq" id="XP_035439421.1"/>
    </source>
</evidence>
<keyword evidence="4 11" id="KW-0375">Hydrogen ion transport</keyword>
<proteinExistence type="inferred from homology"/>
<evidence type="ECO:0000256" key="12">
    <source>
        <dbReference type="SAM" id="MobiDB-lite"/>
    </source>
</evidence>
<comment type="subunit">
    <text evidence="11">F-type ATPases have 2 components, CF(1) - the catalytic core - and CF(0) - the membrane proton channel. CF(1) and CF(0) have multiple subunits.</text>
</comment>
<dbReference type="GeneID" id="118268826"/>
<keyword evidence="5" id="KW-0999">Mitochondrion inner membrane</keyword>